<evidence type="ECO:0000313" key="1">
    <source>
        <dbReference type="EMBL" id="ANP39900.1"/>
    </source>
</evidence>
<proteinExistence type="predicted"/>
<dbReference type="Proteomes" id="UP000013243">
    <property type="component" value="Chromosome"/>
</dbReference>
<organism evidence="1 2">
    <name type="scientific">Tritonibacter mobilis F1926</name>
    <dbReference type="NCBI Taxonomy" id="1265309"/>
    <lineage>
        <taxon>Bacteria</taxon>
        <taxon>Pseudomonadati</taxon>
        <taxon>Pseudomonadota</taxon>
        <taxon>Alphaproteobacteria</taxon>
        <taxon>Rhodobacterales</taxon>
        <taxon>Paracoccaceae</taxon>
        <taxon>Tritonibacter</taxon>
    </lineage>
</organism>
<sequence>MTVLSSDRNTPRLDGDKRHGFVAGGSLIYAGAIVLRAADGYLHEGHTATGMVGVGRAEERIDNRIGADGEEGLTYRRGIYKFANSAAADEITHADIGSLAYAVDDQTVAKTDGTGTRSPAGIIDGVDADGVWVRFDEALTKAS</sequence>
<dbReference type="OrthoDB" id="2059848at2"/>
<dbReference type="STRING" id="1265309.K529_003900"/>
<accession>A0A1B0ZZZ0</accession>
<evidence type="ECO:0000313" key="2">
    <source>
        <dbReference type="Proteomes" id="UP000013243"/>
    </source>
</evidence>
<reference evidence="1 2" key="1">
    <citation type="journal article" date="2016" name="ISME J.">
        <title>Global occurrence and heterogeneity of the Roseobacter-clade species Ruegeria mobilis.</title>
        <authorList>
            <person name="Sonnenschein E."/>
            <person name="Gram L."/>
        </authorList>
    </citation>
    <scope>NUCLEOTIDE SEQUENCE [LARGE SCALE GENOMIC DNA]</scope>
    <source>
        <strain evidence="1 2">F1926</strain>
    </source>
</reference>
<protein>
    <submittedName>
        <fullName evidence="1">Uncharacterized protein</fullName>
    </submittedName>
</protein>
<dbReference type="EMBL" id="CP015230">
    <property type="protein sequence ID" value="ANP39900.1"/>
    <property type="molecule type" value="Genomic_DNA"/>
</dbReference>
<gene>
    <name evidence="1" type="ORF">K529_003900</name>
</gene>
<name>A0A1B0ZZZ0_9RHOB</name>
<dbReference type="RefSeq" id="WP_005650011.1">
    <property type="nucleotide sequence ID" value="NZ_CP015230.1"/>
</dbReference>
<dbReference type="GeneID" id="28248946"/>
<dbReference type="AlphaFoldDB" id="A0A1B0ZZZ0"/>
<dbReference type="KEGG" id="rmb:K529_003900"/>